<organism evidence="1 2">
    <name type="scientific">Clostridium subterminale</name>
    <dbReference type="NCBI Taxonomy" id="1550"/>
    <lineage>
        <taxon>Bacteria</taxon>
        <taxon>Bacillati</taxon>
        <taxon>Bacillota</taxon>
        <taxon>Clostridia</taxon>
        <taxon>Eubacteriales</taxon>
        <taxon>Clostridiaceae</taxon>
        <taxon>Clostridium</taxon>
    </lineage>
</organism>
<dbReference type="EMBL" id="BAAACI010000007">
    <property type="protein sequence ID" value="GAA0777437.1"/>
    <property type="molecule type" value="Genomic_DNA"/>
</dbReference>
<dbReference type="Gene3D" id="3.30.1780.10">
    <property type="entry name" value="ornithine cyclodeaminase, domain 1"/>
    <property type="match status" value="1"/>
</dbReference>
<dbReference type="SUPFAM" id="SSF51735">
    <property type="entry name" value="NAD(P)-binding Rossmann-fold domains"/>
    <property type="match status" value="1"/>
</dbReference>
<dbReference type="InterPro" id="IPR036291">
    <property type="entry name" value="NAD(P)-bd_dom_sf"/>
</dbReference>
<dbReference type="InterPro" id="IPR023401">
    <property type="entry name" value="ODC_N"/>
</dbReference>
<dbReference type="PIRSF" id="PIRSF001439">
    <property type="entry name" value="CryM"/>
    <property type="match status" value="1"/>
</dbReference>
<sequence length="349" mass="38538">MLIPIRVLGDDDIRRILDIKNTVACVEQAYVSKADNRGRIFSMISEEIFQGRAEIDIKSSMLNEEDVFGLKLVSWFGDNAKLGLPTVTGLTMLFDLNNGFPKAIINAGYLTGMRTGAAGAVGVKYLTKNDSRTLMVVGTGVQAIFQIAATLSEVQTINKVYIYDPLKYESAIRFKNSIKVELSKILNDVNDPYNISWKQRIESVEFTAIESPAKALEETDAVITVTPSRKPLILKEWVRTGTHFSCMGADTAGKQEIDEKIFDEAVVYVDDIAQALTVGETQNAIRVGKIEKNNLTEIGELILGNVKGRIVDKEITIFDSTGISLQDIAVSQYIVLKAEEMNIGTMIQI</sequence>
<evidence type="ECO:0000313" key="2">
    <source>
        <dbReference type="Proteomes" id="UP001501047"/>
    </source>
</evidence>
<dbReference type="Gene3D" id="3.40.50.720">
    <property type="entry name" value="NAD(P)-binding Rossmann-like Domain"/>
    <property type="match status" value="1"/>
</dbReference>
<keyword evidence="2" id="KW-1185">Reference proteome</keyword>
<dbReference type="InterPro" id="IPR003462">
    <property type="entry name" value="ODC_Mu_crystall"/>
</dbReference>
<evidence type="ECO:0000313" key="1">
    <source>
        <dbReference type="EMBL" id="GAA0777437.1"/>
    </source>
</evidence>
<gene>
    <name evidence="1" type="ORF">GCM10008908_32610</name>
</gene>
<dbReference type="Pfam" id="PF02423">
    <property type="entry name" value="OCD_Mu_crystall"/>
    <property type="match status" value="1"/>
</dbReference>
<name>A0ABP3W4Y2_CLOSU</name>
<comment type="caution">
    <text evidence="1">The sequence shown here is derived from an EMBL/GenBank/DDBJ whole genome shotgun (WGS) entry which is preliminary data.</text>
</comment>
<dbReference type="PANTHER" id="PTHR13812">
    <property type="entry name" value="KETIMINE REDUCTASE MU-CRYSTALLIN"/>
    <property type="match status" value="1"/>
</dbReference>
<accession>A0ABP3W4Y2</accession>
<proteinExistence type="predicted"/>
<reference evidence="2" key="1">
    <citation type="journal article" date="2019" name="Int. J. Syst. Evol. Microbiol.">
        <title>The Global Catalogue of Microorganisms (GCM) 10K type strain sequencing project: providing services to taxonomists for standard genome sequencing and annotation.</title>
        <authorList>
            <consortium name="The Broad Institute Genomics Platform"/>
            <consortium name="The Broad Institute Genome Sequencing Center for Infectious Disease"/>
            <person name="Wu L."/>
            <person name="Ma J."/>
        </authorList>
    </citation>
    <scope>NUCLEOTIDE SEQUENCE [LARGE SCALE GENOMIC DNA]</scope>
    <source>
        <strain evidence="2">JCM 1417</strain>
    </source>
</reference>
<dbReference type="RefSeq" id="WP_343827559.1">
    <property type="nucleotide sequence ID" value="NZ_BAAACI010000007.1"/>
</dbReference>
<dbReference type="Proteomes" id="UP001501047">
    <property type="component" value="Unassembled WGS sequence"/>
</dbReference>
<protein>
    <submittedName>
        <fullName evidence="1">Ornithine cyclodeaminase family protein</fullName>
    </submittedName>
</protein>
<dbReference type="PANTHER" id="PTHR13812:SF19">
    <property type="entry name" value="KETIMINE REDUCTASE MU-CRYSTALLIN"/>
    <property type="match status" value="1"/>
</dbReference>